<dbReference type="InterPro" id="IPR029035">
    <property type="entry name" value="DHS-like_NAD/FAD-binding_dom"/>
</dbReference>
<comment type="caution">
    <text evidence="7">The sequence shown here is derived from an EMBL/GenBank/DDBJ whole genome shotgun (WGS) entry which is preliminary data.</text>
</comment>
<dbReference type="GO" id="GO:0005948">
    <property type="term" value="C:acetolactate synthase complex"/>
    <property type="evidence" value="ECO:0007669"/>
    <property type="project" value="TreeGrafter"/>
</dbReference>
<dbReference type="InterPro" id="IPR045229">
    <property type="entry name" value="TPP_enz"/>
</dbReference>
<dbReference type="Gene3D" id="3.40.50.970">
    <property type="match status" value="2"/>
</dbReference>
<name>A0A4R5AF71_9ACTN</name>
<keyword evidence="2 3" id="KW-0786">Thiamine pyrophosphate</keyword>
<dbReference type="InterPro" id="IPR000399">
    <property type="entry name" value="TPP-bd_CS"/>
</dbReference>
<keyword evidence="8" id="KW-1185">Reference proteome</keyword>
<dbReference type="Proteomes" id="UP000295578">
    <property type="component" value="Unassembled WGS sequence"/>
</dbReference>
<dbReference type="PROSITE" id="PS00187">
    <property type="entry name" value="TPP_ENZYMES"/>
    <property type="match status" value="1"/>
</dbReference>
<organism evidence="7 8">
    <name type="scientific">Actinomadura darangshiensis</name>
    <dbReference type="NCBI Taxonomy" id="705336"/>
    <lineage>
        <taxon>Bacteria</taxon>
        <taxon>Bacillati</taxon>
        <taxon>Actinomycetota</taxon>
        <taxon>Actinomycetes</taxon>
        <taxon>Streptosporangiales</taxon>
        <taxon>Thermomonosporaceae</taxon>
        <taxon>Actinomadura</taxon>
    </lineage>
</organism>
<dbReference type="GO" id="GO:0009097">
    <property type="term" value="P:isoleucine biosynthetic process"/>
    <property type="evidence" value="ECO:0007669"/>
    <property type="project" value="TreeGrafter"/>
</dbReference>
<dbReference type="EMBL" id="SMKY01000236">
    <property type="protein sequence ID" value="TDD70315.1"/>
    <property type="molecule type" value="Genomic_DNA"/>
</dbReference>
<dbReference type="RefSeq" id="WP_132202311.1">
    <property type="nucleotide sequence ID" value="NZ_SMKY01000236.1"/>
</dbReference>
<dbReference type="CDD" id="cd07035">
    <property type="entry name" value="TPP_PYR_POX_like"/>
    <property type="match status" value="1"/>
</dbReference>
<reference evidence="7 8" key="1">
    <citation type="submission" date="2019-03" db="EMBL/GenBank/DDBJ databases">
        <title>Draft genome sequences of novel Actinobacteria.</title>
        <authorList>
            <person name="Sahin N."/>
            <person name="Ay H."/>
            <person name="Saygin H."/>
        </authorList>
    </citation>
    <scope>NUCLEOTIDE SEQUENCE [LARGE SCALE GENOMIC DNA]</scope>
    <source>
        <strain evidence="7 8">DSM 45941</strain>
    </source>
</reference>
<dbReference type="GO" id="GO:0050660">
    <property type="term" value="F:flavin adenine dinucleotide binding"/>
    <property type="evidence" value="ECO:0007669"/>
    <property type="project" value="TreeGrafter"/>
</dbReference>
<dbReference type="InterPro" id="IPR012000">
    <property type="entry name" value="Thiamin_PyroP_enz_cen_dom"/>
</dbReference>
<evidence type="ECO:0000256" key="3">
    <source>
        <dbReference type="RuleBase" id="RU362132"/>
    </source>
</evidence>
<dbReference type="InterPro" id="IPR011766">
    <property type="entry name" value="TPP_enzyme_TPP-bd"/>
</dbReference>
<sequence length="547" mass="58037">MNGARLVVAALAAEGVRQVYGIPGTTIMDVLDALAGQDTVRYLSVRHEQVAASIADGYARASGGAGVCIASRGPGATNMATAFGTAYDESVPVVGIIGQVAGGIAHREAFEELDVVSMFRPVTKWAVEITRPERIPELLQRAIRLAVSGRPGPVVVSLPLDVLKASADVPVQRRFRPAPPRPDAARVRDAARLLAAAERPAVIVGGGVRSFDENVTGLAERLRAPVVTTWSRKDRFANDHPQFLGALGPGAFGCAQDAVRDADAVVALGCRFSEFTTARWTLLSPETALVHVDIDAAELGKIYVPEVGLQADAGLAARDLAGALDAEAPPGAAREQWLSRLRTDYLARRELTVPPPSSAISSAELTAALRDVLARTPAILVADAPSFAPWIWRHVDFASPGRHIASAAGAMAWGFPAALGVQLARPDDRVICVSGDGSFWMVAQDLETAVREKIPVVTVIANNFAYGNTRDRQRIAHGERYFGVFYDNPDFAEFARLNGAHGERVTRAADLGPALDRALAAGGPAVVDIVQDRHEGLPPDLTPMPAR</sequence>
<evidence type="ECO:0000313" key="7">
    <source>
        <dbReference type="EMBL" id="TDD70315.1"/>
    </source>
</evidence>
<accession>A0A4R5AF71</accession>
<dbReference type="PANTHER" id="PTHR18968:SF120">
    <property type="entry name" value="ACETOLACTATE SYNTHASE LARGE SUBUNIT"/>
    <property type="match status" value="1"/>
</dbReference>
<dbReference type="GO" id="GO:0030976">
    <property type="term" value="F:thiamine pyrophosphate binding"/>
    <property type="evidence" value="ECO:0007669"/>
    <property type="project" value="InterPro"/>
</dbReference>
<dbReference type="GO" id="GO:0009099">
    <property type="term" value="P:L-valine biosynthetic process"/>
    <property type="evidence" value="ECO:0007669"/>
    <property type="project" value="TreeGrafter"/>
</dbReference>
<dbReference type="Pfam" id="PF00205">
    <property type="entry name" value="TPP_enzyme_M"/>
    <property type="match status" value="1"/>
</dbReference>
<comment type="similarity">
    <text evidence="1 3">Belongs to the TPP enzyme family.</text>
</comment>
<feature type="domain" description="Thiamine pyrophosphate enzyme TPP-binding" evidence="5">
    <location>
        <begin position="387"/>
        <end position="529"/>
    </location>
</feature>
<dbReference type="GO" id="GO:0000287">
    <property type="term" value="F:magnesium ion binding"/>
    <property type="evidence" value="ECO:0007669"/>
    <property type="project" value="InterPro"/>
</dbReference>
<dbReference type="PANTHER" id="PTHR18968">
    <property type="entry name" value="THIAMINE PYROPHOSPHATE ENZYMES"/>
    <property type="match status" value="1"/>
</dbReference>
<evidence type="ECO:0000259" key="4">
    <source>
        <dbReference type="Pfam" id="PF00205"/>
    </source>
</evidence>
<evidence type="ECO:0000256" key="2">
    <source>
        <dbReference type="ARBA" id="ARBA00023052"/>
    </source>
</evidence>
<proteinExistence type="inferred from homology"/>
<dbReference type="InterPro" id="IPR029061">
    <property type="entry name" value="THDP-binding"/>
</dbReference>
<protein>
    <submittedName>
        <fullName evidence="7">Thiamine pyrophosphate-binding protein</fullName>
    </submittedName>
</protein>
<gene>
    <name evidence="7" type="ORF">E1293_34885</name>
</gene>
<dbReference type="OrthoDB" id="4959782at2"/>
<evidence type="ECO:0000259" key="5">
    <source>
        <dbReference type="Pfam" id="PF02775"/>
    </source>
</evidence>
<dbReference type="CDD" id="cd00568">
    <property type="entry name" value="TPP_enzymes"/>
    <property type="match status" value="1"/>
</dbReference>
<evidence type="ECO:0000313" key="8">
    <source>
        <dbReference type="Proteomes" id="UP000295578"/>
    </source>
</evidence>
<feature type="domain" description="Thiamine pyrophosphate enzyme N-terminal TPP-binding" evidence="6">
    <location>
        <begin position="1"/>
        <end position="118"/>
    </location>
</feature>
<dbReference type="SUPFAM" id="SSF52467">
    <property type="entry name" value="DHS-like NAD/FAD-binding domain"/>
    <property type="match status" value="1"/>
</dbReference>
<dbReference type="InterPro" id="IPR012001">
    <property type="entry name" value="Thiamin_PyroP_enz_TPP-bd_dom"/>
</dbReference>
<feature type="domain" description="Thiamine pyrophosphate enzyme central" evidence="4">
    <location>
        <begin position="187"/>
        <end position="320"/>
    </location>
</feature>
<dbReference type="FunFam" id="3.40.50.970:FF:000007">
    <property type="entry name" value="Acetolactate synthase"/>
    <property type="match status" value="1"/>
</dbReference>
<dbReference type="Gene3D" id="3.40.50.1220">
    <property type="entry name" value="TPP-binding domain"/>
    <property type="match status" value="1"/>
</dbReference>
<evidence type="ECO:0000259" key="6">
    <source>
        <dbReference type="Pfam" id="PF02776"/>
    </source>
</evidence>
<dbReference type="AlphaFoldDB" id="A0A4R5AF71"/>
<dbReference type="Pfam" id="PF02776">
    <property type="entry name" value="TPP_enzyme_N"/>
    <property type="match status" value="1"/>
</dbReference>
<evidence type="ECO:0000256" key="1">
    <source>
        <dbReference type="ARBA" id="ARBA00007812"/>
    </source>
</evidence>
<dbReference type="Pfam" id="PF02775">
    <property type="entry name" value="TPP_enzyme_C"/>
    <property type="match status" value="1"/>
</dbReference>
<dbReference type="SUPFAM" id="SSF52518">
    <property type="entry name" value="Thiamin diphosphate-binding fold (THDP-binding)"/>
    <property type="match status" value="2"/>
</dbReference>
<dbReference type="GO" id="GO:0003984">
    <property type="term" value="F:acetolactate synthase activity"/>
    <property type="evidence" value="ECO:0007669"/>
    <property type="project" value="TreeGrafter"/>
</dbReference>